<dbReference type="SUPFAM" id="SSF53474">
    <property type="entry name" value="alpha/beta-Hydrolases"/>
    <property type="match status" value="1"/>
</dbReference>
<name>A0A192D623_9SPHN</name>
<dbReference type="EMBL" id="CP016033">
    <property type="protein sequence ID" value="ANK13958.1"/>
    <property type="molecule type" value="Genomic_DNA"/>
</dbReference>
<evidence type="ECO:0000313" key="1">
    <source>
        <dbReference type="EMBL" id="ANK13958.1"/>
    </source>
</evidence>
<gene>
    <name evidence="1" type="ORF">A9D12_00300</name>
</gene>
<protein>
    <recommendedName>
        <fullName evidence="3">Alpha/beta hydrolase</fullName>
    </recommendedName>
</protein>
<evidence type="ECO:0008006" key="3">
    <source>
        <dbReference type="Google" id="ProtNLM"/>
    </source>
</evidence>
<dbReference type="Proteomes" id="UP000078263">
    <property type="component" value="Chromosome"/>
</dbReference>
<keyword evidence="2" id="KW-1185">Reference proteome</keyword>
<accession>A0A192D623</accession>
<dbReference type="KEGG" id="pns:A9D12_00300"/>
<dbReference type="Gene3D" id="3.40.50.1820">
    <property type="entry name" value="alpha/beta hydrolase"/>
    <property type="match status" value="1"/>
</dbReference>
<sequence length="272" mass="27532">MTAPQTDAVPDARSTALAGAATSTTTLTAPDGRVIDVTIIAPAAPRGVILLSHGGNSNPLATRVLNARLTARGFAIIAPTHTDSLALPAERRTDLRAALATRIADMKAAAGLAAARYPALPVAQVGYSYGSLTSLIGAGAFAGMIPGAIPGVKAVVMFSSPGPIPPLTSAPGAFAQVTVPTLLVTGDADKVPGFADDPASHLIYFDQLPAGDRTALVVAGATHEFAGGTQPGWDAVAALMDDFLMGRVLGDAKAVARFDAAASSDMVTIRRR</sequence>
<evidence type="ECO:0000313" key="2">
    <source>
        <dbReference type="Proteomes" id="UP000078263"/>
    </source>
</evidence>
<dbReference type="InterPro" id="IPR029058">
    <property type="entry name" value="AB_hydrolase_fold"/>
</dbReference>
<proteinExistence type="predicted"/>
<reference evidence="1 2" key="1">
    <citation type="submission" date="2016-05" db="EMBL/GenBank/DDBJ databases">
        <title>Compelete Genome Sequence of Bacteriochlorophyll-Synthesizing Bacterium Porphyrobacter neustonensis DSM 9434.</title>
        <authorList>
            <person name="Shi X.-L."/>
            <person name="Wu Y.-H."/>
            <person name="Cheng H."/>
            <person name="Xu L."/>
            <person name="Zhang X.-Q."/>
            <person name="Wang C.-S."/>
            <person name="Xu X.-W."/>
        </authorList>
    </citation>
    <scope>NUCLEOTIDE SEQUENCE [LARGE SCALE GENOMIC DNA]</scope>
    <source>
        <strain evidence="1 2">DSM 9434</strain>
    </source>
</reference>
<dbReference type="STRING" id="1112.A9D12_00300"/>
<dbReference type="AlphaFoldDB" id="A0A192D623"/>
<organism evidence="1 2">
    <name type="scientific">Erythrobacter neustonensis</name>
    <dbReference type="NCBI Taxonomy" id="1112"/>
    <lineage>
        <taxon>Bacteria</taxon>
        <taxon>Pseudomonadati</taxon>
        <taxon>Pseudomonadota</taxon>
        <taxon>Alphaproteobacteria</taxon>
        <taxon>Sphingomonadales</taxon>
        <taxon>Erythrobacteraceae</taxon>
        <taxon>Erythrobacter/Porphyrobacter group</taxon>
        <taxon>Erythrobacter</taxon>
    </lineage>
</organism>